<proteinExistence type="predicted"/>
<sequence>MNKRSFICFSTMNELTKRQGWLVNRLDVWLFGGMLIWISILEVQPVNWKEFFMHVGISAIIQIPALVFSWNRMRWLQQLTSKQYLLYWLLCYGVCLPLVTALCIVLRPGERPVGSFVTGAICCISLELVLSARIYYQQRGRHVGWVNKISLDKAVLVSLLLIAVTLSAMAVSSMDNPRYHTKEQLLIGYEFDLYKIITRPGTFFSFIAQFMFMYLCGYLLYYINSRFLVGKVLKQKGIVFYVMSVFAAMAFLYPMLGQLLALLPINKLLGGIFSGNPFLLENAFGGLAVIFLTLPVVLALQWAKQNNRIVSLEKEKTRAELDLLKQQLDPHFFFNTLNNLYALSLQQSKQTPESILQLSELMRYVIYKGNEATVPIREEIKYINDYMQLQQIRLKMQLDLQFTRNIGNEAQPVAPMLLIVFIENAFKHGIEPADGPAFLHVQLTCTDRQLYFSCENSFEPGTTGNTGIGLDNLQKRLALLYPDRHVLKTAVKNHTFKAEMQLDLS</sequence>
<keyword evidence="3" id="KW-0808">Transferase</keyword>
<dbReference type="InterPro" id="IPR050640">
    <property type="entry name" value="Bact_2-comp_sensor_kinase"/>
</dbReference>
<keyword evidence="3" id="KW-0418">Kinase</keyword>
<dbReference type="InterPro" id="IPR010559">
    <property type="entry name" value="Sig_transdc_His_kin_internal"/>
</dbReference>
<feature type="domain" description="Signal transduction histidine kinase internal region" evidence="2">
    <location>
        <begin position="319"/>
        <end position="396"/>
    </location>
</feature>
<keyword evidence="1" id="KW-0472">Membrane</keyword>
<keyword evidence="1" id="KW-0812">Transmembrane</keyword>
<evidence type="ECO:0000313" key="3">
    <source>
        <dbReference type="EMBL" id="SDF80593.1"/>
    </source>
</evidence>
<dbReference type="GO" id="GO:0016020">
    <property type="term" value="C:membrane"/>
    <property type="evidence" value="ECO:0007669"/>
    <property type="project" value="InterPro"/>
</dbReference>
<dbReference type="GO" id="GO:0000155">
    <property type="term" value="F:phosphorelay sensor kinase activity"/>
    <property type="evidence" value="ECO:0007669"/>
    <property type="project" value="InterPro"/>
</dbReference>
<dbReference type="PANTHER" id="PTHR34220">
    <property type="entry name" value="SENSOR HISTIDINE KINASE YPDA"/>
    <property type="match status" value="1"/>
</dbReference>
<keyword evidence="1" id="KW-1133">Transmembrane helix</keyword>
<feature type="transmembrane region" description="Helical" evidence="1">
    <location>
        <begin position="52"/>
        <end position="73"/>
    </location>
</feature>
<feature type="transmembrane region" description="Helical" evidence="1">
    <location>
        <begin position="155"/>
        <end position="174"/>
    </location>
</feature>
<dbReference type="PANTHER" id="PTHR34220:SF7">
    <property type="entry name" value="SENSOR HISTIDINE KINASE YPDA"/>
    <property type="match status" value="1"/>
</dbReference>
<dbReference type="Pfam" id="PF06580">
    <property type="entry name" value="His_kinase"/>
    <property type="match status" value="1"/>
</dbReference>
<dbReference type="Gene3D" id="3.30.565.10">
    <property type="entry name" value="Histidine kinase-like ATPase, C-terminal domain"/>
    <property type="match status" value="1"/>
</dbReference>
<feature type="transmembrane region" description="Helical" evidence="1">
    <location>
        <begin position="203"/>
        <end position="223"/>
    </location>
</feature>
<accession>A0A1G7P2V5</accession>
<gene>
    <name evidence="3" type="ORF">SAMN04488121_1021042</name>
</gene>
<dbReference type="STRING" id="104663.SAMN04488121_1021042"/>
<evidence type="ECO:0000259" key="2">
    <source>
        <dbReference type="Pfam" id="PF06580"/>
    </source>
</evidence>
<dbReference type="AlphaFoldDB" id="A0A1G7P2V5"/>
<evidence type="ECO:0000313" key="4">
    <source>
        <dbReference type="Proteomes" id="UP000199045"/>
    </source>
</evidence>
<dbReference type="EMBL" id="FNBN01000002">
    <property type="protein sequence ID" value="SDF80593.1"/>
    <property type="molecule type" value="Genomic_DNA"/>
</dbReference>
<name>A0A1G7P2V5_CHIFI</name>
<organism evidence="3 4">
    <name type="scientific">Chitinophaga filiformis</name>
    <name type="common">Myxococcus filiformis</name>
    <name type="synonym">Flexibacter filiformis</name>
    <dbReference type="NCBI Taxonomy" id="104663"/>
    <lineage>
        <taxon>Bacteria</taxon>
        <taxon>Pseudomonadati</taxon>
        <taxon>Bacteroidota</taxon>
        <taxon>Chitinophagia</taxon>
        <taxon>Chitinophagales</taxon>
        <taxon>Chitinophagaceae</taxon>
        <taxon>Chitinophaga</taxon>
    </lineage>
</organism>
<reference evidence="3 4" key="1">
    <citation type="submission" date="2016-10" db="EMBL/GenBank/DDBJ databases">
        <authorList>
            <person name="de Groot N.N."/>
        </authorList>
    </citation>
    <scope>NUCLEOTIDE SEQUENCE [LARGE SCALE GENOMIC DNA]</scope>
    <source>
        <strain evidence="3 4">DSM 527</strain>
    </source>
</reference>
<feature type="transmembrane region" description="Helical" evidence="1">
    <location>
        <begin position="283"/>
        <end position="303"/>
    </location>
</feature>
<feature type="transmembrane region" description="Helical" evidence="1">
    <location>
        <begin position="113"/>
        <end position="135"/>
    </location>
</feature>
<feature type="transmembrane region" description="Helical" evidence="1">
    <location>
        <begin position="238"/>
        <end position="263"/>
    </location>
</feature>
<feature type="transmembrane region" description="Helical" evidence="1">
    <location>
        <begin position="85"/>
        <end position="107"/>
    </location>
</feature>
<dbReference type="InterPro" id="IPR036890">
    <property type="entry name" value="HATPase_C_sf"/>
</dbReference>
<protein>
    <submittedName>
        <fullName evidence="3">Histidine kinase</fullName>
    </submittedName>
</protein>
<dbReference type="Proteomes" id="UP000199045">
    <property type="component" value="Unassembled WGS sequence"/>
</dbReference>
<feature type="transmembrane region" description="Helical" evidence="1">
    <location>
        <begin position="21"/>
        <end position="40"/>
    </location>
</feature>
<evidence type="ECO:0000256" key="1">
    <source>
        <dbReference type="SAM" id="Phobius"/>
    </source>
</evidence>